<evidence type="ECO:0000256" key="1">
    <source>
        <dbReference type="SAM" id="MobiDB-lite"/>
    </source>
</evidence>
<organism evidence="2 3">
    <name type="scientific">Elysia crispata</name>
    <name type="common">lettuce slug</name>
    <dbReference type="NCBI Taxonomy" id="231223"/>
    <lineage>
        <taxon>Eukaryota</taxon>
        <taxon>Metazoa</taxon>
        <taxon>Spiralia</taxon>
        <taxon>Lophotrochozoa</taxon>
        <taxon>Mollusca</taxon>
        <taxon>Gastropoda</taxon>
        <taxon>Heterobranchia</taxon>
        <taxon>Euthyneura</taxon>
        <taxon>Panpulmonata</taxon>
        <taxon>Sacoglossa</taxon>
        <taxon>Placobranchoidea</taxon>
        <taxon>Plakobranchidae</taxon>
        <taxon>Elysia</taxon>
    </lineage>
</organism>
<feature type="region of interest" description="Disordered" evidence="1">
    <location>
        <begin position="1"/>
        <end position="20"/>
    </location>
</feature>
<evidence type="ECO:0000313" key="2">
    <source>
        <dbReference type="EMBL" id="KAK3772741.1"/>
    </source>
</evidence>
<accession>A0AAE1DJB3</accession>
<name>A0AAE1DJB3_9GAST</name>
<sequence length="117" mass="13215">MSSAHAMHVKTSNESEKKEHLEPIQWCPRLDSQKCSSKLTKQPVWTATSYCNLSGITVTGCVLLTSVASARLLNFDQSFVDVTLFASVQWLLFDLRFLRLRPPPTDLLEEQECPFGL</sequence>
<gene>
    <name evidence="2" type="ORF">RRG08_013434</name>
</gene>
<dbReference type="AlphaFoldDB" id="A0AAE1DJB3"/>
<evidence type="ECO:0000313" key="3">
    <source>
        <dbReference type="Proteomes" id="UP001283361"/>
    </source>
</evidence>
<dbReference type="Proteomes" id="UP001283361">
    <property type="component" value="Unassembled WGS sequence"/>
</dbReference>
<feature type="compositionally biased region" description="Basic and acidic residues" evidence="1">
    <location>
        <begin position="11"/>
        <end position="20"/>
    </location>
</feature>
<comment type="caution">
    <text evidence="2">The sequence shown here is derived from an EMBL/GenBank/DDBJ whole genome shotgun (WGS) entry which is preliminary data.</text>
</comment>
<dbReference type="EMBL" id="JAWDGP010003607">
    <property type="protein sequence ID" value="KAK3772741.1"/>
    <property type="molecule type" value="Genomic_DNA"/>
</dbReference>
<reference evidence="2" key="1">
    <citation type="journal article" date="2023" name="G3 (Bethesda)">
        <title>A reference genome for the long-term kleptoplast-retaining sea slug Elysia crispata morphotype clarki.</title>
        <authorList>
            <person name="Eastman K.E."/>
            <person name="Pendleton A.L."/>
            <person name="Shaikh M.A."/>
            <person name="Suttiyut T."/>
            <person name="Ogas R."/>
            <person name="Tomko P."/>
            <person name="Gavelis G."/>
            <person name="Widhalm J.R."/>
            <person name="Wisecaver J.H."/>
        </authorList>
    </citation>
    <scope>NUCLEOTIDE SEQUENCE</scope>
    <source>
        <strain evidence="2">ECLA1</strain>
    </source>
</reference>
<keyword evidence="3" id="KW-1185">Reference proteome</keyword>
<proteinExistence type="predicted"/>
<protein>
    <submittedName>
        <fullName evidence="2">Uncharacterized protein</fullName>
    </submittedName>
</protein>